<comment type="caution">
    <text evidence="1">The sequence shown here is derived from an EMBL/GenBank/DDBJ whole genome shotgun (WGS) entry which is preliminary data.</text>
</comment>
<dbReference type="Proteomes" id="UP000198211">
    <property type="component" value="Unassembled WGS sequence"/>
</dbReference>
<protein>
    <submittedName>
        <fullName evidence="1">Uncharacterized protein</fullName>
    </submittedName>
</protein>
<dbReference type="AlphaFoldDB" id="A0A225UYQ9"/>
<evidence type="ECO:0000313" key="1">
    <source>
        <dbReference type="EMBL" id="OWY97877.1"/>
    </source>
</evidence>
<organism evidence="1 2">
    <name type="scientific">Phytophthora megakarya</name>
    <dbReference type="NCBI Taxonomy" id="4795"/>
    <lineage>
        <taxon>Eukaryota</taxon>
        <taxon>Sar</taxon>
        <taxon>Stramenopiles</taxon>
        <taxon>Oomycota</taxon>
        <taxon>Peronosporomycetes</taxon>
        <taxon>Peronosporales</taxon>
        <taxon>Peronosporaceae</taxon>
        <taxon>Phytophthora</taxon>
    </lineage>
</organism>
<dbReference type="OrthoDB" id="128287at2759"/>
<dbReference type="EMBL" id="NBNE01009974">
    <property type="protein sequence ID" value="OWY97877.1"/>
    <property type="molecule type" value="Genomic_DNA"/>
</dbReference>
<accession>A0A225UYQ9</accession>
<gene>
    <name evidence="1" type="ORF">PHMEG_00031482</name>
</gene>
<proteinExistence type="predicted"/>
<reference evidence="2" key="1">
    <citation type="submission" date="2017-03" db="EMBL/GenBank/DDBJ databases">
        <title>Phytopthora megakarya and P. palmivora, two closely related causual agents of cacao black pod achieved similar genome size and gene model numbers by different mechanisms.</title>
        <authorList>
            <person name="Ali S."/>
            <person name="Shao J."/>
            <person name="Larry D.J."/>
            <person name="Kronmiller B."/>
            <person name="Shen D."/>
            <person name="Strem M.D."/>
            <person name="Melnick R.L."/>
            <person name="Guiltinan M.J."/>
            <person name="Tyler B.M."/>
            <person name="Meinhardt L.W."/>
            <person name="Bailey B.A."/>
        </authorList>
    </citation>
    <scope>NUCLEOTIDE SEQUENCE [LARGE SCALE GENOMIC DNA]</scope>
    <source>
        <strain evidence="2">zdho120</strain>
    </source>
</reference>
<name>A0A225UYQ9_9STRA</name>
<sequence length="68" mass="7754">MDQTELCIGNPGRLTIDVRGAKNVDVVQGMSENGSRTPLVVHTLQRKAWCNHDTMLKWIEEVRDYITI</sequence>
<keyword evidence="2" id="KW-1185">Reference proteome</keyword>
<evidence type="ECO:0000313" key="2">
    <source>
        <dbReference type="Proteomes" id="UP000198211"/>
    </source>
</evidence>